<evidence type="ECO:0000313" key="3">
    <source>
        <dbReference type="Proteomes" id="UP000009097"/>
    </source>
</evidence>
<dbReference type="AlphaFoldDB" id="A0A0J9UVW5"/>
<dbReference type="EMBL" id="DS231701">
    <property type="protein sequence ID" value="KNB03335.1"/>
    <property type="molecule type" value="Genomic_DNA"/>
</dbReference>
<dbReference type="Proteomes" id="UP000009097">
    <property type="component" value="Unassembled WGS sequence"/>
</dbReference>
<evidence type="ECO:0000256" key="1">
    <source>
        <dbReference type="SAM" id="SignalP"/>
    </source>
</evidence>
<organism evidence="2 3">
    <name type="scientific">Fusarium oxysporum f. sp. lycopersici (strain 4287 / CBS 123668 / FGSC 9935 / NRRL 34936)</name>
    <name type="common">Fusarium vascular wilt of tomato</name>
    <dbReference type="NCBI Taxonomy" id="426428"/>
    <lineage>
        <taxon>Eukaryota</taxon>
        <taxon>Fungi</taxon>
        <taxon>Dikarya</taxon>
        <taxon>Ascomycota</taxon>
        <taxon>Pezizomycotina</taxon>
        <taxon>Sordariomycetes</taxon>
        <taxon>Hypocreomycetidae</taxon>
        <taxon>Hypocreales</taxon>
        <taxon>Nectriaceae</taxon>
        <taxon>Fusarium</taxon>
        <taxon>Fusarium oxysporum species complex</taxon>
    </lineage>
</organism>
<gene>
    <name evidence="2" type="ORF">FOXG_05865</name>
</gene>
<dbReference type="KEGG" id="fox:FOXG_05865"/>
<sequence>MRFSQYFVALGMALSGADALTINSDSCLKAVTGVSSKTYASDCKAYLYTTVTPKKATKTVTSIPTVRKSVTAIITQHAQSALGISLFPRPIPTRASNSAKYSSACSRVGVTSKTVTLPRTTIVSVIHKVIIPRRTTIKTAIATAYATKTVKTEVVQETYTTEKINKVVGTQVKDNIIATETKTEISTKTEAADPLQTIYLIAHDSGDPNLAPIGGVGFTNLENQIGTGKYFLDFTADVSSDLTFTLNQRTGEIKPVNGPGSSNGKSAYSNVNGNSDNYVRVMSTEEATANQANILVCKIIPATSYPLGLQCLWGINQIAEFWTCSSRLVLVQPGVDFTSQCTGASTSYNINIEVRLA</sequence>
<proteinExistence type="predicted"/>
<feature type="signal peptide" evidence="1">
    <location>
        <begin position="1"/>
        <end position="19"/>
    </location>
</feature>
<accession>A0A0J9UVW5</accession>
<protein>
    <submittedName>
        <fullName evidence="2">Uncharacterized protein</fullName>
    </submittedName>
</protein>
<dbReference type="RefSeq" id="XP_018241380.1">
    <property type="nucleotide sequence ID" value="XM_018384310.1"/>
</dbReference>
<name>A0A0J9UVW5_FUSO4</name>
<keyword evidence="1" id="KW-0732">Signal</keyword>
<dbReference type="OrthoDB" id="5093344at2759"/>
<reference evidence="2" key="2">
    <citation type="journal article" date="2010" name="Nature">
        <title>Comparative genomics reveals mobile pathogenicity chromosomes in Fusarium.</title>
        <authorList>
            <person name="Ma L.J."/>
            <person name="van der Does H.C."/>
            <person name="Borkovich K.A."/>
            <person name="Coleman J.J."/>
            <person name="Daboussi M.J."/>
            <person name="Di Pietro A."/>
            <person name="Dufresne M."/>
            <person name="Freitag M."/>
            <person name="Grabherr M."/>
            <person name="Henrissat B."/>
            <person name="Houterman P.M."/>
            <person name="Kang S."/>
            <person name="Shim W.B."/>
            <person name="Woloshuk C."/>
            <person name="Xie X."/>
            <person name="Xu J.R."/>
            <person name="Antoniw J."/>
            <person name="Baker S.E."/>
            <person name="Bluhm B.H."/>
            <person name="Breakspear A."/>
            <person name="Brown D.W."/>
            <person name="Butchko R.A."/>
            <person name="Chapman S."/>
            <person name="Coulson R."/>
            <person name="Coutinho P.M."/>
            <person name="Danchin E.G."/>
            <person name="Diener A."/>
            <person name="Gale L.R."/>
            <person name="Gardiner D.M."/>
            <person name="Goff S."/>
            <person name="Hammond-Kosack K.E."/>
            <person name="Hilburn K."/>
            <person name="Hua-Van A."/>
            <person name="Jonkers W."/>
            <person name="Kazan K."/>
            <person name="Kodira C.D."/>
            <person name="Koehrsen M."/>
            <person name="Kumar L."/>
            <person name="Lee Y.H."/>
            <person name="Li L."/>
            <person name="Manners J.M."/>
            <person name="Miranda-Saavedra D."/>
            <person name="Mukherjee M."/>
            <person name="Park G."/>
            <person name="Park J."/>
            <person name="Park S.Y."/>
            <person name="Proctor R.H."/>
            <person name="Regev A."/>
            <person name="Ruiz-Roldan M.C."/>
            <person name="Sain D."/>
            <person name="Sakthikumar S."/>
            <person name="Sykes S."/>
            <person name="Schwartz D.C."/>
            <person name="Turgeon B.G."/>
            <person name="Wapinski I."/>
            <person name="Yoder O."/>
            <person name="Young S."/>
            <person name="Zeng Q."/>
            <person name="Zhou S."/>
            <person name="Galagan J."/>
            <person name="Cuomo C.A."/>
            <person name="Kistler H.C."/>
            <person name="Rep M."/>
        </authorList>
    </citation>
    <scope>NUCLEOTIDE SEQUENCE [LARGE SCALE GENOMIC DNA]</scope>
    <source>
        <strain evidence="2">4287</strain>
    </source>
</reference>
<feature type="chain" id="PRO_5005324421" evidence="1">
    <location>
        <begin position="20"/>
        <end position="357"/>
    </location>
</feature>
<dbReference type="VEuPathDB" id="FungiDB:FOXG_05865"/>
<dbReference type="GeneID" id="28947806"/>
<evidence type="ECO:0000313" key="2">
    <source>
        <dbReference type="EMBL" id="KNB03335.1"/>
    </source>
</evidence>
<reference evidence="2" key="1">
    <citation type="submission" date="2007-04" db="EMBL/GenBank/DDBJ databases">
        <authorList>
            <consortium name="The Broad Institute Genome Sequencing Platform"/>
            <person name="Birren B."/>
            <person name="Lander E."/>
            <person name="Galagan J."/>
            <person name="Nusbaum C."/>
            <person name="Devon K."/>
            <person name="Ma L.-J."/>
            <person name="Jaffe D."/>
            <person name="Butler J."/>
            <person name="Alvarez P."/>
            <person name="Gnerre S."/>
            <person name="Grabherr M."/>
            <person name="Kleber M."/>
            <person name="Mauceli E."/>
            <person name="Brockman W."/>
            <person name="MacCallum I.A."/>
            <person name="Young S."/>
            <person name="LaButti K."/>
            <person name="DeCaprio D."/>
            <person name="Crawford M."/>
            <person name="Koehrsen M."/>
            <person name="Engels R."/>
            <person name="Montgomery P."/>
            <person name="Pearson M."/>
            <person name="Howarth C."/>
            <person name="Larson L."/>
            <person name="White J."/>
            <person name="O'Leary S."/>
            <person name="Kodira C."/>
            <person name="Zeng Q."/>
            <person name="Yandava C."/>
            <person name="Alvarado L."/>
            <person name="Kistler C."/>
            <person name="Shim W.-B."/>
            <person name="Kang S."/>
            <person name="Woloshuk C."/>
        </authorList>
    </citation>
    <scope>NUCLEOTIDE SEQUENCE</scope>
    <source>
        <strain evidence="2">4287</strain>
    </source>
</reference>